<name>A0ABY3CGF0_9GAMM</name>
<keyword evidence="1" id="KW-1133">Transmembrane helix</keyword>
<proteinExistence type="predicted"/>
<dbReference type="Proteomes" id="UP000733744">
    <property type="component" value="Unassembled WGS sequence"/>
</dbReference>
<protein>
    <submittedName>
        <fullName evidence="2">Uncharacterized protein</fullName>
    </submittedName>
</protein>
<accession>A0ABY3CGF0</accession>
<organism evidence="2 3">
    <name type="scientific">Candidatus Methylobacter oryzae</name>
    <dbReference type="NCBI Taxonomy" id="2497749"/>
    <lineage>
        <taxon>Bacteria</taxon>
        <taxon>Pseudomonadati</taxon>
        <taxon>Pseudomonadota</taxon>
        <taxon>Gammaproteobacteria</taxon>
        <taxon>Methylococcales</taxon>
        <taxon>Methylococcaceae</taxon>
        <taxon>Methylobacter</taxon>
    </lineage>
</organism>
<keyword evidence="1" id="KW-0472">Membrane</keyword>
<sequence length="142" mass="16088">MKYKNAEPKVFVIPRSKDLQDPVFHNKAVLHKQLFCTLAFAVGFLFSASVAANSMEVEAAIDLMKQSHMEQCQKIKIKRELLIAHQNHDQARLKALSPELDAINQRLKPTEDKLKILKAAMMKNPDDESDFATAMLHLDACK</sequence>
<evidence type="ECO:0000256" key="1">
    <source>
        <dbReference type="SAM" id="Phobius"/>
    </source>
</evidence>
<keyword evidence="1" id="KW-0812">Transmembrane</keyword>
<comment type="caution">
    <text evidence="2">The sequence shown here is derived from an EMBL/GenBank/DDBJ whole genome shotgun (WGS) entry which is preliminary data.</text>
</comment>
<keyword evidence="3" id="KW-1185">Reference proteome</keyword>
<dbReference type="RefSeq" id="WP_127027368.1">
    <property type="nucleotide sequence ID" value="NZ_RYFG02000009.1"/>
</dbReference>
<gene>
    <name evidence="2" type="ORF">EKO24_001385</name>
</gene>
<dbReference type="EMBL" id="RYFG02000009">
    <property type="protein sequence ID" value="TRX02965.1"/>
    <property type="molecule type" value="Genomic_DNA"/>
</dbReference>
<feature type="transmembrane region" description="Helical" evidence="1">
    <location>
        <begin position="34"/>
        <end position="52"/>
    </location>
</feature>
<evidence type="ECO:0000313" key="3">
    <source>
        <dbReference type="Proteomes" id="UP000733744"/>
    </source>
</evidence>
<reference evidence="2 3" key="1">
    <citation type="journal article" date="2019" name="Antonie Van Leeuwenhoek">
        <title>Description of 'Ca. Methylobacter oryzae' KRF1, a novel species from the environmentally important Methylobacter clade 2.</title>
        <authorList>
            <person name="Khatri K."/>
            <person name="Mohite J.A."/>
            <person name="Pandit P.S."/>
            <person name="Bahulikar R."/>
            <person name="Rahalkar M.C."/>
        </authorList>
    </citation>
    <scope>NUCLEOTIDE SEQUENCE [LARGE SCALE GENOMIC DNA]</scope>
    <source>
        <strain evidence="2 3">KRF1</strain>
    </source>
</reference>
<evidence type="ECO:0000313" key="2">
    <source>
        <dbReference type="EMBL" id="TRX02965.1"/>
    </source>
</evidence>